<gene>
    <name evidence="2" type="ordered locus">LOC_Os12g18300</name>
</gene>
<feature type="region of interest" description="Disordered" evidence="1">
    <location>
        <begin position="1"/>
        <end position="160"/>
    </location>
</feature>
<reference evidence="2" key="3">
    <citation type="submission" date="2006-01" db="EMBL/GenBank/DDBJ databases">
        <authorList>
            <person name="Buell R."/>
        </authorList>
    </citation>
    <scope>NUCLEOTIDE SEQUENCE</scope>
</reference>
<sequence length="457" mass="50062">MCGGFRAKPRGGRGGGLRHRAEGGTAAPADARARRKGAAGGDVDEEEGEAGAGDGVPAKFGRRRGLAGKEDGTPVPGEVVATSAGAQGTRQRRAEAESWRQHHGCRRGGTSGGLRGKQRVGRRRGGGCDAGGGDGATGRRSGEEGEAAGGGRRHGRERRTAGRDIWSGGLNLSADNKESLIRPFKIEELDKALQEAKLNTAPSPDGFSILFCRAFGLKRFILEGCVTIHEVLHEMRTKNREGIILKIDFEKAYDRVKWEFLIEITATKFILYCFEEMAGLKINYHKSEVFTIGLEESDTIGASQMLNCPIGHFPMKYLGLPISPEKVLNPDFDFLGQKLEKRLGNWGPGSLSHAGRAVQINACMSSIPSYAMGFYLLPEGVHQRFDKIRGRYYWAGNKLKGKYHMVKWEDMAFPKDFGGLGFTETRRMNAALLAKWIIKLESNDQSLCLQVLRGKYM</sequence>
<organism evidence="2">
    <name type="scientific">Oryza sativa subsp. japonica</name>
    <name type="common">Rice</name>
    <dbReference type="NCBI Taxonomy" id="39947"/>
    <lineage>
        <taxon>Eukaryota</taxon>
        <taxon>Viridiplantae</taxon>
        <taxon>Streptophyta</taxon>
        <taxon>Embryophyta</taxon>
        <taxon>Tracheophyta</taxon>
        <taxon>Spermatophyta</taxon>
        <taxon>Magnoliopsida</taxon>
        <taxon>Liliopsida</taxon>
        <taxon>Poales</taxon>
        <taxon>Poaceae</taxon>
        <taxon>BOP clade</taxon>
        <taxon>Oryzoideae</taxon>
        <taxon>Oryzeae</taxon>
        <taxon>Oryzinae</taxon>
        <taxon>Oryza</taxon>
        <taxon>Oryza sativa</taxon>
    </lineage>
</organism>
<reference evidence="2" key="2">
    <citation type="submission" date="2005-04" db="EMBL/GenBank/DDBJ databases">
        <authorList>
            <person name="Buell C.R."/>
            <person name="Wing R.A."/>
            <person name="McCombie W.A."/>
            <person name="Ouyang S."/>
        </authorList>
    </citation>
    <scope>NUCLEOTIDE SEQUENCE</scope>
</reference>
<dbReference type="PANTHER" id="PTHR33116">
    <property type="entry name" value="REVERSE TRANSCRIPTASE ZINC-BINDING DOMAIN-CONTAINING PROTEIN-RELATED-RELATED"/>
    <property type="match status" value="1"/>
</dbReference>
<dbReference type="AlphaFoldDB" id="Q2QTW4"/>
<accession>Q2QTW4</accession>
<feature type="compositionally biased region" description="Gly residues" evidence="1">
    <location>
        <begin position="127"/>
        <end position="136"/>
    </location>
</feature>
<dbReference type="EMBL" id="DP000011">
    <property type="protein sequence ID" value="ABA97428.1"/>
    <property type="molecule type" value="Genomic_DNA"/>
</dbReference>
<proteinExistence type="predicted"/>
<evidence type="ECO:0000313" key="2">
    <source>
        <dbReference type="EMBL" id="ABA97428.1"/>
    </source>
</evidence>
<feature type="compositionally biased region" description="Basic residues" evidence="1">
    <location>
        <begin position="116"/>
        <end position="125"/>
    </location>
</feature>
<protein>
    <submittedName>
        <fullName evidence="2">Retrotransposon protein, putative, unclassified</fullName>
    </submittedName>
</protein>
<name>Q2QTW4_ORYSJ</name>
<reference evidence="2" key="1">
    <citation type="journal article" date="2005" name="BMC Biol.">
        <title>The sequence of rice chromosomes 11 and 12, rich in disease resistance genes and recent gene duplications.</title>
        <authorList>
            <consortium name="The rice chromosomes 11 and 12 sequencing consortia"/>
        </authorList>
    </citation>
    <scope>NUCLEOTIDE SEQUENCE [LARGE SCALE GENOMIC DNA]</scope>
</reference>
<dbReference type="PANTHER" id="PTHR33116:SF87">
    <property type="entry name" value="OS01G0158850 PROTEIN"/>
    <property type="match status" value="1"/>
</dbReference>
<evidence type="ECO:0000256" key="1">
    <source>
        <dbReference type="SAM" id="MobiDB-lite"/>
    </source>
</evidence>